<dbReference type="RefSeq" id="WP_010579876.1">
    <property type="nucleotide sequence ID" value="NZ_AHYZ01000044.1"/>
</dbReference>
<dbReference type="SUPFAM" id="SSF53448">
    <property type="entry name" value="Nucleotide-diphospho-sugar transferases"/>
    <property type="match status" value="1"/>
</dbReference>
<dbReference type="CDD" id="cd04194">
    <property type="entry name" value="GT8_A4GalT_like"/>
    <property type="match status" value="1"/>
</dbReference>
<dbReference type="PANTHER" id="PTHR13778">
    <property type="entry name" value="GLYCOSYLTRANSFERASE 8 DOMAIN-CONTAINING PROTEIN"/>
    <property type="match status" value="1"/>
</dbReference>
<proteinExistence type="predicted"/>
<dbReference type="Pfam" id="PF01501">
    <property type="entry name" value="Glyco_transf_8"/>
    <property type="match status" value="1"/>
</dbReference>
<dbReference type="Proteomes" id="UP000051576">
    <property type="component" value="Unassembled WGS sequence"/>
</dbReference>
<keyword evidence="1" id="KW-0328">Glycosyltransferase</keyword>
<dbReference type="PANTHER" id="PTHR13778:SF47">
    <property type="entry name" value="LIPOPOLYSACCHARIDE 1,3-GALACTOSYLTRANSFERASE"/>
    <property type="match status" value="1"/>
</dbReference>
<dbReference type="InterPro" id="IPR029044">
    <property type="entry name" value="Nucleotide-diphossugar_trans"/>
</dbReference>
<accession>A0A0R2CCI4</accession>
<evidence type="ECO:0000313" key="4">
    <source>
        <dbReference type="EMBL" id="KRM89519.1"/>
    </source>
</evidence>
<dbReference type="STRING" id="1133569.FD21_GL001375"/>
<dbReference type="eggNOG" id="COG1442">
    <property type="taxonomic scope" value="Bacteria"/>
</dbReference>
<dbReference type="EMBL" id="AYYX01000004">
    <property type="protein sequence ID" value="KRM89519.1"/>
    <property type="molecule type" value="Genomic_DNA"/>
</dbReference>
<dbReference type="InterPro" id="IPR050748">
    <property type="entry name" value="Glycosyltrans_8_dom-fam"/>
</dbReference>
<keyword evidence="5" id="KW-1185">Reference proteome</keyword>
<evidence type="ECO:0000256" key="1">
    <source>
        <dbReference type="ARBA" id="ARBA00022676"/>
    </source>
</evidence>
<comment type="caution">
    <text evidence="4">The sequence shown here is derived from an EMBL/GenBank/DDBJ whole genome shotgun (WGS) entry which is preliminary data.</text>
</comment>
<protein>
    <submittedName>
        <fullName evidence="4">Glycosyltransferase</fullName>
    </submittedName>
</protein>
<evidence type="ECO:0000256" key="3">
    <source>
        <dbReference type="ARBA" id="ARBA00022723"/>
    </source>
</evidence>
<dbReference type="PATRIC" id="fig|1133569.4.peg.1511"/>
<name>A0A0R2CCI4_9LACO</name>
<dbReference type="GO" id="GO:0046872">
    <property type="term" value="F:metal ion binding"/>
    <property type="evidence" value="ECO:0007669"/>
    <property type="project" value="UniProtKB-KW"/>
</dbReference>
<sequence length="274" mass="32525">METINLLFSIDDRFAKQLKTLLFSIKLNTPDKEFHIFILQKKMHQQNKNEIQQFCNLLGIKCSWLMINKEKFHHAPKTKRYPETIYYRLLAQNYLPKEVEKIIYLDADILCINDLSKLFQLEIDDYLYAAASHSQLTNFTNVVNKVRLKMYEAEEYYNSGVLLINVPKARQEIKSNELEKFVEKNSATLLLPDQDILNSLYASKIYSIPDQIYNYDARKSLIYEMISSGDWDLDWVIKHTVFLHFCGRDKPWKKDYRSKFALLYKHYAHLAAQI</sequence>
<gene>
    <name evidence="4" type="ORF">FD21_GL001375</name>
</gene>
<dbReference type="AlphaFoldDB" id="A0A0R2CCI4"/>
<evidence type="ECO:0000256" key="2">
    <source>
        <dbReference type="ARBA" id="ARBA00022679"/>
    </source>
</evidence>
<organism evidence="4 5">
    <name type="scientific">Liquorilactobacillus vini DSM 20605</name>
    <dbReference type="NCBI Taxonomy" id="1133569"/>
    <lineage>
        <taxon>Bacteria</taxon>
        <taxon>Bacillati</taxon>
        <taxon>Bacillota</taxon>
        <taxon>Bacilli</taxon>
        <taxon>Lactobacillales</taxon>
        <taxon>Lactobacillaceae</taxon>
        <taxon>Liquorilactobacillus</taxon>
    </lineage>
</organism>
<dbReference type="Gene3D" id="3.90.550.10">
    <property type="entry name" value="Spore Coat Polysaccharide Biosynthesis Protein SpsA, Chain A"/>
    <property type="match status" value="1"/>
</dbReference>
<evidence type="ECO:0000313" key="5">
    <source>
        <dbReference type="Proteomes" id="UP000051576"/>
    </source>
</evidence>
<dbReference type="OrthoDB" id="5672604at2"/>
<keyword evidence="2 4" id="KW-0808">Transferase</keyword>
<dbReference type="GO" id="GO:0016757">
    <property type="term" value="F:glycosyltransferase activity"/>
    <property type="evidence" value="ECO:0007669"/>
    <property type="project" value="UniProtKB-KW"/>
</dbReference>
<reference evidence="4 5" key="1">
    <citation type="journal article" date="2015" name="Genome Announc.">
        <title>Expanding the biotechnology potential of lactobacilli through comparative genomics of 213 strains and associated genera.</title>
        <authorList>
            <person name="Sun Z."/>
            <person name="Harris H.M."/>
            <person name="McCann A."/>
            <person name="Guo C."/>
            <person name="Argimon S."/>
            <person name="Zhang W."/>
            <person name="Yang X."/>
            <person name="Jeffery I.B."/>
            <person name="Cooney J.C."/>
            <person name="Kagawa T.F."/>
            <person name="Liu W."/>
            <person name="Song Y."/>
            <person name="Salvetti E."/>
            <person name="Wrobel A."/>
            <person name="Rasinkangas P."/>
            <person name="Parkhill J."/>
            <person name="Rea M.C."/>
            <person name="O'Sullivan O."/>
            <person name="Ritari J."/>
            <person name="Douillard F.P."/>
            <person name="Paul Ross R."/>
            <person name="Yang R."/>
            <person name="Briner A.E."/>
            <person name="Felis G.E."/>
            <person name="de Vos W.M."/>
            <person name="Barrangou R."/>
            <person name="Klaenhammer T.R."/>
            <person name="Caufield P.W."/>
            <person name="Cui Y."/>
            <person name="Zhang H."/>
            <person name="O'Toole P.W."/>
        </authorList>
    </citation>
    <scope>NUCLEOTIDE SEQUENCE [LARGE SCALE GENOMIC DNA]</scope>
    <source>
        <strain evidence="4 5">DSM 20605</strain>
    </source>
</reference>
<keyword evidence="3" id="KW-0479">Metal-binding</keyword>
<dbReference type="InterPro" id="IPR002495">
    <property type="entry name" value="Glyco_trans_8"/>
</dbReference>